<dbReference type="RefSeq" id="WP_220168541.1">
    <property type="nucleotide sequence ID" value="NZ_JAIBOA010000015.1"/>
</dbReference>
<protein>
    <submittedName>
        <fullName evidence="1">DsrE family protein</fullName>
    </submittedName>
</protein>
<proteinExistence type="predicted"/>
<dbReference type="Proteomes" id="UP000774570">
    <property type="component" value="Unassembled WGS sequence"/>
</dbReference>
<evidence type="ECO:0000313" key="1">
    <source>
        <dbReference type="EMBL" id="MBW8485318.1"/>
    </source>
</evidence>
<dbReference type="SUPFAM" id="SSF75169">
    <property type="entry name" value="DsrEFH-like"/>
    <property type="match status" value="1"/>
</dbReference>
<dbReference type="InterPro" id="IPR027396">
    <property type="entry name" value="DsrEFH-like"/>
</dbReference>
<reference evidence="1 2" key="1">
    <citation type="submission" date="2021-07" db="EMBL/GenBank/DDBJ databases">
        <title>Actinomadura sp. PM05-2 isolated from lichen.</title>
        <authorList>
            <person name="Somphong A."/>
            <person name="Phongsopitanun W."/>
            <person name="Tanasupawat S."/>
            <person name="Peongsungnone V."/>
        </authorList>
    </citation>
    <scope>NUCLEOTIDE SEQUENCE [LARGE SCALE GENOMIC DNA]</scope>
    <source>
        <strain evidence="1 2">PM05-2</strain>
    </source>
</reference>
<gene>
    <name evidence="1" type="ORF">K1Y72_23265</name>
</gene>
<dbReference type="Pfam" id="PF02635">
    <property type="entry name" value="DsrE"/>
    <property type="match status" value="1"/>
</dbReference>
<dbReference type="InterPro" id="IPR003787">
    <property type="entry name" value="Sulphur_relay_DsrE/F-like"/>
</dbReference>
<organism evidence="1 2">
    <name type="scientific">Actinomadura parmotrematis</name>
    <dbReference type="NCBI Taxonomy" id="2864039"/>
    <lineage>
        <taxon>Bacteria</taxon>
        <taxon>Bacillati</taxon>
        <taxon>Actinomycetota</taxon>
        <taxon>Actinomycetes</taxon>
        <taxon>Streptosporangiales</taxon>
        <taxon>Thermomonosporaceae</taxon>
        <taxon>Actinomadura</taxon>
    </lineage>
</organism>
<name>A0ABS7G0Z6_9ACTN</name>
<comment type="caution">
    <text evidence="1">The sequence shown here is derived from an EMBL/GenBank/DDBJ whole genome shotgun (WGS) entry which is preliminary data.</text>
</comment>
<dbReference type="Gene3D" id="3.40.1260.10">
    <property type="entry name" value="DsrEFH-like"/>
    <property type="match status" value="1"/>
</dbReference>
<keyword evidence="2" id="KW-1185">Reference proteome</keyword>
<evidence type="ECO:0000313" key="2">
    <source>
        <dbReference type="Proteomes" id="UP000774570"/>
    </source>
</evidence>
<accession>A0ABS7G0Z6</accession>
<sequence>MASSLVIKVTAGADAPERCNQAFTVAAAAVASGVPVSLWLTGESAWFALPGRAAEFDLAHATPLPDLLDILLSAGRVTLCTQCAARRNIGPDDVLDGVRIAGAPTFVEEILTDGTQALVY</sequence>
<dbReference type="EMBL" id="JAIBOA010000015">
    <property type="protein sequence ID" value="MBW8485318.1"/>
    <property type="molecule type" value="Genomic_DNA"/>
</dbReference>